<dbReference type="NCBIfam" id="TIGR00252">
    <property type="entry name" value="YraN family protein"/>
    <property type="match status" value="1"/>
</dbReference>
<reference evidence="5" key="1">
    <citation type="submission" date="2017-05" db="EMBL/GenBank/DDBJ databases">
        <title>Complete and WGS of Bordetella genogroups.</title>
        <authorList>
            <person name="Spilker T."/>
            <person name="Lipuma J."/>
        </authorList>
    </citation>
    <scope>NUCLEOTIDE SEQUENCE [LARGE SCALE GENOMIC DNA]</scope>
    <source>
        <strain evidence="5">AU8856</strain>
    </source>
</reference>
<evidence type="ECO:0000313" key="5">
    <source>
        <dbReference type="Proteomes" id="UP000215767"/>
    </source>
</evidence>
<comment type="similarity">
    <text evidence="1 2">Belongs to the UPF0102 family.</text>
</comment>
<organism evidence="4 5">
    <name type="scientific">Bordetella genomosp. 11</name>
    <dbReference type="NCBI Taxonomy" id="1416808"/>
    <lineage>
        <taxon>Bacteria</taxon>
        <taxon>Pseudomonadati</taxon>
        <taxon>Pseudomonadota</taxon>
        <taxon>Betaproteobacteria</taxon>
        <taxon>Burkholderiales</taxon>
        <taxon>Alcaligenaceae</taxon>
        <taxon>Bordetella</taxon>
    </lineage>
</organism>
<keyword evidence="5" id="KW-1185">Reference proteome</keyword>
<dbReference type="PANTHER" id="PTHR34039:SF1">
    <property type="entry name" value="UPF0102 PROTEIN YRAN"/>
    <property type="match status" value="1"/>
</dbReference>
<protein>
    <recommendedName>
        <fullName evidence="2">UPF0102 protein CAL28_01545</fullName>
    </recommendedName>
</protein>
<evidence type="ECO:0000256" key="2">
    <source>
        <dbReference type="HAMAP-Rule" id="MF_00048"/>
    </source>
</evidence>
<dbReference type="Pfam" id="PF02021">
    <property type="entry name" value="UPF0102"/>
    <property type="match status" value="1"/>
</dbReference>
<sequence>MPDDPSALLFETSRRAQAMRLRRRRRAPRPPPAVDDPPRVSPRQRVGTDYEDRALALLVRAGLRPLARNLRCRAGEIDLALRDGDMLVLVEVRARGDGRYGGAAASVGWSKQARLIRAACWALPWLAARHWRGRQPRVRFDVVAFEGDTPLWLRHAFDVPVR</sequence>
<dbReference type="HAMAP" id="MF_00048">
    <property type="entry name" value="UPF0102"/>
    <property type="match status" value="1"/>
</dbReference>
<evidence type="ECO:0000256" key="1">
    <source>
        <dbReference type="ARBA" id="ARBA00006738"/>
    </source>
</evidence>
<dbReference type="EMBL" id="NEVS01000001">
    <property type="protein sequence ID" value="OZI66450.1"/>
    <property type="molecule type" value="Genomic_DNA"/>
</dbReference>
<dbReference type="Proteomes" id="UP000215767">
    <property type="component" value="Unassembled WGS sequence"/>
</dbReference>
<proteinExistence type="inferred from homology"/>
<comment type="caution">
    <text evidence="4">The sequence shown here is derived from an EMBL/GenBank/DDBJ whole genome shotgun (WGS) entry which is preliminary data.</text>
</comment>
<dbReference type="InterPro" id="IPR003509">
    <property type="entry name" value="UPF0102_YraN-like"/>
</dbReference>
<evidence type="ECO:0000256" key="3">
    <source>
        <dbReference type="SAM" id="MobiDB-lite"/>
    </source>
</evidence>
<dbReference type="NCBIfam" id="NF009150">
    <property type="entry name" value="PRK12497.1-3"/>
    <property type="match status" value="1"/>
</dbReference>
<dbReference type="AlphaFoldDB" id="A0A261UYU4"/>
<name>A0A261UYU4_9BORD</name>
<dbReference type="RefSeq" id="WP_254925953.1">
    <property type="nucleotide sequence ID" value="NZ_NEVS01000001.1"/>
</dbReference>
<dbReference type="InterPro" id="IPR011335">
    <property type="entry name" value="Restrct_endonuc-II-like"/>
</dbReference>
<evidence type="ECO:0000313" key="4">
    <source>
        <dbReference type="EMBL" id="OZI66450.1"/>
    </source>
</evidence>
<dbReference type="Gene3D" id="3.40.1350.10">
    <property type="match status" value="1"/>
</dbReference>
<dbReference type="InterPro" id="IPR011856">
    <property type="entry name" value="tRNA_endonuc-like_dom_sf"/>
</dbReference>
<feature type="region of interest" description="Disordered" evidence="3">
    <location>
        <begin position="19"/>
        <end position="46"/>
    </location>
</feature>
<dbReference type="SUPFAM" id="SSF52980">
    <property type="entry name" value="Restriction endonuclease-like"/>
    <property type="match status" value="1"/>
</dbReference>
<dbReference type="GO" id="GO:0003676">
    <property type="term" value="F:nucleic acid binding"/>
    <property type="evidence" value="ECO:0007669"/>
    <property type="project" value="InterPro"/>
</dbReference>
<gene>
    <name evidence="4" type="ORF">CAL28_01545</name>
</gene>
<accession>A0A261UYU4</accession>
<dbReference type="PANTHER" id="PTHR34039">
    <property type="entry name" value="UPF0102 PROTEIN YRAN"/>
    <property type="match status" value="1"/>
</dbReference>